<reference evidence="2 3" key="1">
    <citation type="journal article" date="2019" name="Emerg. Microbes Infect.">
        <title>Comprehensive subspecies identification of 175 nontuberculous mycobacteria species based on 7547 genomic profiles.</title>
        <authorList>
            <person name="Matsumoto Y."/>
            <person name="Kinjo T."/>
            <person name="Motooka D."/>
            <person name="Nabeya D."/>
            <person name="Jung N."/>
            <person name="Uechi K."/>
            <person name="Horii T."/>
            <person name="Iida T."/>
            <person name="Fujita J."/>
            <person name="Nakamura S."/>
        </authorList>
    </citation>
    <scope>NUCLEOTIDE SEQUENCE [LARGE SCALE GENOMIC DNA]</scope>
    <source>
        <strain evidence="2 3">JCM 12272</strain>
    </source>
</reference>
<dbReference type="Proteomes" id="UP000466906">
    <property type="component" value="Chromosome"/>
</dbReference>
<feature type="region of interest" description="Disordered" evidence="1">
    <location>
        <begin position="115"/>
        <end position="137"/>
    </location>
</feature>
<accession>A0A6N4UYZ9</accession>
<protein>
    <submittedName>
        <fullName evidence="2">Uncharacterized protein</fullName>
    </submittedName>
</protein>
<gene>
    <name evidence="2" type="ORF">MALV_37460</name>
</gene>
<dbReference type="KEGG" id="malv:MALV_37460"/>
<evidence type="ECO:0000256" key="1">
    <source>
        <dbReference type="SAM" id="MobiDB-lite"/>
    </source>
</evidence>
<sequence>MCSTGRKLPECGARHVWLDPWWGADTVCQDKRRWERGHEVSVMRFRLLPYVTVEVDDRVRLRARRAGERLRVNLRAYLRSAADEVETASGRVRELCDTAVNRVDHAVASVNDKIAPAPQTDPADSADQPPKRHLQVV</sequence>
<dbReference type="AlphaFoldDB" id="A0A6N4UYZ9"/>
<name>A0A6N4UYZ9_9MYCO</name>
<evidence type="ECO:0000313" key="3">
    <source>
        <dbReference type="Proteomes" id="UP000466906"/>
    </source>
</evidence>
<organism evidence="2 3">
    <name type="scientific">Mycolicibacterium alvei</name>
    <dbReference type="NCBI Taxonomy" id="67081"/>
    <lineage>
        <taxon>Bacteria</taxon>
        <taxon>Bacillati</taxon>
        <taxon>Actinomycetota</taxon>
        <taxon>Actinomycetes</taxon>
        <taxon>Mycobacteriales</taxon>
        <taxon>Mycobacteriaceae</taxon>
        <taxon>Mycolicibacterium</taxon>
    </lineage>
</organism>
<evidence type="ECO:0000313" key="2">
    <source>
        <dbReference type="EMBL" id="BBX28621.1"/>
    </source>
</evidence>
<dbReference type="EMBL" id="AP022565">
    <property type="protein sequence ID" value="BBX28621.1"/>
    <property type="molecule type" value="Genomic_DNA"/>
</dbReference>
<proteinExistence type="predicted"/>
<keyword evidence="3" id="KW-1185">Reference proteome</keyword>